<dbReference type="WBParaSite" id="nRc.2.0.1.t16258-RA">
    <property type="protein sequence ID" value="nRc.2.0.1.t16258-RA"/>
    <property type="gene ID" value="nRc.2.0.1.g16258"/>
</dbReference>
<dbReference type="Proteomes" id="UP000887565">
    <property type="component" value="Unplaced"/>
</dbReference>
<proteinExistence type="predicted"/>
<protein>
    <submittedName>
        <fullName evidence="2">LAGLIDADG homing endonuclease</fullName>
    </submittedName>
</protein>
<evidence type="ECO:0000313" key="1">
    <source>
        <dbReference type="Proteomes" id="UP000887565"/>
    </source>
</evidence>
<evidence type="ECO:0000313" key="2">
    <source>
        <dbReference type="WBParaSite" id="nRc.2.0.1.t16258-RA"/>
    </source>
</evidence>
<reference evidence="2" key="1">
    <citation type="submission" date="2022-11" db="UniProtKB">
        <authorList>
            <consortium name="WormBaseParasite"/>
        </authorList>
    </citation>
    <scope>IDENTIFICATION</scope>
</reference>
<keyword evidence="1" id="KW-1185">Reference proteome</keyword>
<sequence>MKCLSNITSSKPFSEAVYILPIRILIDQTKFQILGITMKARSIKFGLYSKDKQGILMQQSAFKKLYPFKTFLEQRETWINRTLE</sequence>
<accession>A0A915IPY6</accession>
<dbReference type="AlphaFoldDB" id="A0A915IPY6"/>
<name>A0A915IPY6_ROMCU</name>
<organism evidence="1 2">
    <name type="scientific">Romanomermis culicivorax</name>
    <name type="common">Nematode worm</name>
    <dbReference type="NCBI Taxonomy" id="13658"/>
    <lineage>
        <taxon>Eukaryota</taxon>
        <taxon>Metazoa</taxon>
        <taxon>Ecdysozoa</taxon>
        <taxon>Nematoda</taxon>
        <taxon>Enoplea</taxon>
        <taxon>Dorylaimia</taxon>
        <taxon>Mermithida</taxon>
        <taxon>Mermithoidea</taxon>
        <taxon>Mermithidae</taxon>
        <taxon>Romanomermis</taxon>
    </lineage>
</organism>